<dbReference type="SUPFAM" id="SSF50331">
    <property type="entry name" value="MOP-like"/>
    <property type="match status" value="1"/>
</dbReference>
<dbReference type="Pfam" id="PF08402">
    <property type="entry name" value="TOBE_2"/>
    <property type="match status" value="1"/>
</dbReference>
<dbReference type="PROSITE" id="PS50893">
    <property type="entry name" value="ABC_TRANSPORTER_2"/>
    <property type="match status" value="1"/>
</dbReference>
<dbReference type="Gene3D" id="3.40.50.300">
    <property type="entry name" value="P-loop containing nucleotide triphosphate hydrolases"/>
    <property type="match status" value="1"/>
</dbReference>
<dbReference type="InterPro" id="IPR003439">
    <property type="entry name" value="ABC_transporter-like_ATP-bd"/>
</dbReference>
<dbReference type="Gene3D" id="2.40.50.140">
    <property type="entry name" value="Nucleic acid-binding proteins"/>
    <property type="match status" value="1"/>
</dbReference>
<keyword evidence="6 8" id="KW-0067">ATP-binding</keyword>
<dbReference type="InterPro" id="IPR027417">
    <property type="entry name" value="P-loop_NTPase"/>
</dbReference>
<comment type="subcellular location">
    <subcellularLocation>
        <location evidence="1">Cell inner membrane</location>
        <topology evidence="1">Peripheral membrane protein</topology>
    </subcellularLocation>
</comment>
<evidence type="ECO:0000256" key="1">
    <source>
        <dbReference type="ARBA" id="ARBA00004417"/>
    </source>
</evidence>
<keyword evidence="8" id="KW-0762">Sugar transport</keyword>
<sequence length="402" mass="42937">MTDIHLPTSTDRPETAIARQDAMTSLQLHQIQKSYGAYHALRGIDLDVEQGEFIVMVGPSGCGKSTLLKTIAGLETISSGQILINGRDVSNTEPGERGIAMVFQSYALYPHMTVAENMGFGLRMAHRPKAEIDAAVLRAAKILRITDQLDKRPKQLSGGQRQRVAIGRAITRSPDVFLFDEPLSNLDAALRTQMRVELSGLHAKLGATMIYVTHDQVEAMTMASRIVVLNHGSIEQVGSPLELYRNPANLFVAGFLGAPRMNFFEVTVDSVSGRSATVSAAGLAPLSIELADGASVQKGDTLTMGVRPENLSVATDPAAATFAGQVRLVEHLGRETILYIDAGPLQCVSSESGNGTVTVQIGHVTAISADAAIGLSIDPRDVYLFSSGEAQTISTRKSILAD</sequence>
<keyword evidence="9" id="KW-1185">Reference proteome</keyword>
<dbReference type="PROSITE" id="PS00211">
    <property type="entry name" value="ABC_TRANSPORTER_1"/>
    <property type="match status" value="1"/>
</dbReference>
<dbReference type="PANTHER" id="PTHR43875">
    <property type="entry name" value="MALTODEXTRIN IMPORT ATP-BINDING PROTEIN MSMX"/>
    <property type="match status" value="1"/>
</dbReference>
<feature type="domain" description="ABC transporter" evidence="7">
    <location>
        <begin position="26"/>
        <end position="256"/>
    </location>
</feature>
<dbReference type="SMART" id="SM00382">
    <property type="entry name" value="AAA"/>
    <property type="match status" value="1"/>
</dbReference>
<evidence type="ECO:0000313" key="8">
    <source>
        <dbReference type="EMBL" id="MBP1861775.1"/>
    </source>
</evidence>
<protein>
    <submittedName>
        <fullName evidence="8">Multiple sugar transport system ATP-binding protein</fullName>
        <ecNumber evidence="8">3.6.3.-</ecNumber>
    </submittedName>
</protein>
<dbReference type="Pfam" id="PF00005">
    <property type="entry name" value="ABC_tran"/>
    <property type="match status" value="1"/>
</dbReference>
<evidence type="ECO:0000313" key="9">
    <source>
        <dbReference type="Proteomes" id="UP000823786"/>
    </source>
</evidence>
<evidence type="ECO:0000256" key="2">
    <source>
        <dbReference type="ARBA" id="ARBA00005417"/>
    </source>
</evidence>
<keyword evidence="5" id="KW-0547">Nucleotide-binding</keyword>
<comment type="caution">
    <text evidence="8">The sequence shown here is derived from an EMBL/GenBank/DDBJ whole genome shotgun (WGS) entry which is preliminary data.</text>
</comment>
<keyword evidence="8" id="KW-0378">Hydrolase</keyword>
<comment type="similarity">
    <text evidence="2">Belongs to the ABC transporter superfamily.</text>
</comment>
<accession>A0ABS4EUZ3</accession>
<dbReference type="InterPro" id="IPR008995">
    <property type="entry name" value="Mo/tungstate-bd_C_term_dom"/>
</dbReference>
<dbReference type="GO" id="GO:0005524">
    <property type="term" value="F:ATP binding"/>
    <property type="evidence" value="ECO:0007669"/>
    <property type="project" value="UniProtKB-KW"/>
</dbReference>
<keyword evidence="3" id="KW-0813">Transport</keyword>
<dbReference type="InterPro" id="IPR015855">
    <property type="entry name" value="ABC_transpr_MalK-like"/>
</dbReference>
<evidence type="ECO:0000256" key="4">
    <source>
        <dbReference type="ARBA" id="ARBA00022519"/>
    </source>
</evidence>
<dbReference type="CDD" id="cd03301">
    <property type="entry name" value="ABC_MalK_N"/>
    <property type="match status" value="1"/>
</dbReference>
<evidence type="ECO:0000256" key="6">
    <source>
        <dbReference type="ARBA" id="ARBA00022840"/>
    </source>
</evidence>
<dbReference type="GO" id="GO:0016787">
    <property type="term" value="F:hydrolase activity"/>
    <property type="evidence" value="ECO:0007669"/>
    <property type="project" value="UniProtKB-KW"/>
</dbReference>
<keyword evidence="4" id="KW-0472">Membrane</keyword>
<dbReference type="InterPro" id="IPR047641">
    <property type="entry name" value="ABC_transpr_MalK/UgpC-like"/>
</dbReference>
<dbReference type="EMBL" id="JAGGJV010000012">
    <property type="protein sequence ID" value="MBP1861775.1"/>
    <property type="molecule type" value="Genomic_DNA"/>
</dbReference>
<dbReference type="InterPro" id="IPR012340">
    <property type="entry name" value="NA-bd_OB-fold"/>
</dbReference>
<reference evidence="8 9" key="1">
    <citation type="submission" date="2021-03" db="EMBL/GenBank/DDBJ databases">
        <title>Genomic Encyclopedia of Type Strains, Phase IV (KMG-IV): sequencing the most valuable type-strain genomes for metagenomic binning, comparative biology and taxonomic classification.</title>
        <authorList>
            <person name="Goeker M."/>
        </authorList>
    </citation>
    <scope>NUCLEOTIDE SEQUENCE [LARGE SCALE GENOMIC DNA]</scope>
    <source>
        <strain evidence="8 9">DSM 26427</strain>
    </source>
</reference>
<organism evidence="8 9">
    <name type="scientific">Rhizobium herbae</name>
    <dbReference type="NCBI Taxonomy" id="508661"/>
    <lineage>
        <taxon>Bacteria</taxon>
        <taxon>Pseudomonadati</taxon>
        <taxon>Pseudomonadota</taxon>
        <taxon>Alphaproteobacteria</taxon>
        <taxon>Hyphomicrobiales</taxon>
        <taxon>Rhizobiaceae</taxon>
        <taxon>Rhizobium/Agrobacterium group</taxon>
        <taxon>Rhizobium</taxon>
    </lineage>
</organism>
<dbReference type="Proteomes" id="UP000823786">
    <property type="component" value="Unassembled WGS sequence"/>
</dbReference>
<dbReference type="InterPro" id="IPR017871">
    <property type="entry name" value="ABC_transporter-like_CS"/>
</dbReference>
<dbReference type="InterPro" id="IPR013611">
    <property type="entry name" value="Transp-assoc_OB_typ2"/>
</dbReference>
<evidence type="ECO:0000256" key="3">
    <source>
        <dbReference type="ARBA" id="ARBA00022448"/>
    </source>
</evidence>
<dbReference type="PANTHER" id="PTHR43875:SF3">
    <property type="entry name" value="MALTOSE_MALTODEXTRIN IMPORT ATP-BINDING PROTEIN MALK"/>
    <property type="match status" value="1"/>
</dbReference>
<dbReference type="InterPro" id="IPR003593">
    <property type="entry name" value="AAA+_ATPase"/>
</dbReference>
<keyword evidence="4" id="KW-1003">Cell membrane</keyword>
<dbReference type="SUPFAM" id="SSF52540">
    <property type="entry name" value="P-loop containing nucleoside triphosphate hydrolases"/>
    <property type="match status" value="1"/>
</dbReference>
<evidence type="ECO:0000256" key="5">
    <source>
        <dbReference type="ARBA" id="ARBA00022741"/>
    </source>
</evidence>
<dbReference type="EC" id="3.6.3.-" evidence="8"/>
<gene>
    <name evidence="8" type="ORF">J2Z75_005304</name>
</gene>
<keyword evidence="4" id="KW-0997">Cell inner membrane</keyword>
<name>A0ABS4EUZ3_9HYPH</name>
<dbReference type="Gene3D" id="2.40.50.100">
    <property type="match status" value="1"/>
</dbReference>
<proteinExistence type="inferred from homology"/>
<evidence type="ECO:0000259" key="7">
    <source>
        <dbReference type="PROSITE" id="PS50893"/>
    </source>
</evidence>
<dbReference type="NCBIfam" id="NF008653">
    <property type="entry name" value="PRK11650.1"/>
    <property type="match status" value="1"/>
</dbReference>